<dbReference type="CDD" id="cd00751">
    <property type="entry name" value="thiolase"/>
    <property type="match status" value="1"/>
</dbReference>
<dbReference type="PROSITE" id="PS00098">
    <property type="entry name" value="THIOLASE_1"/>
    <property type="match status" value="1"/>
</dbReference>
<dbReference type="AlphaFoldDB" id="A0A1F7RYW8"/>
<evidence type="ECO:0000256" key="5">
    <source>
        <dbReference type="RuleBase" id="RU003557"/>
    </source>
</evidence>
<comment type="caution">
    <text evidence="8">The sequence shown here is derived from an EMBL/GenBank/DDBJ whole genome shotgun (WGS) entry which is preliminary data.</text>
</comment>
<dbReference type="PIRSF" id="PIRSF000429">
    <property type="entry name" value="Ac-CoA_Ac_transf"/>
    <property type="match status" value="1"/>
</dbReference>
<dbReference type="Gene3D" id="3.40.47.10">
    <property type="match status" value="2"/>
</dbReference>
<dbReference type="Proteomes" id="UP000178797">
    <property type="component" value="Unassembled WGS sequence"/>
</dbReference>
<evidence type="ECO:0000313" key="8">
    <source>
        <dbReference type="EMBL" id="OGL46037.1"/>
    </source>
</evidence>
<evidence type="ECO:0000256" key="3">
    <source>
        <dbReference type="ARBA" id="ARBA00023315"/>
    </source>
</evidence>
<dbReference type="PROSITE" id="PS00099">
    <property type="entry name" value="THIOLASE_3"/>
    <property type="match status" value="1"/>
</dbReference>
<feature type="active site" description="Proton acceptor" evidence="4">
    <location>
        <position position="379"/>
    </location>
</feature>
<dbReference type="InterPro" id="IPR020617">
    <property type="entry name" value="Thiolase_C"/>
</dbReference>
<dbReference type="NCBIfam" id="TIGR01930">
    <property type="entry name" value="AcCoA-C-Actrans"/>
    <property type="match status" value="1"/>
</dbReference>
<dbReference type="PANTHER" id="PTHR18919:SF107">
    <property type="entry name" value="ACETYL-COA ACETYLTRANSFERASE, CYTOSOLIC"/>
    <property type="match status" value="1"/>
</dbReference>
<feature type="domain" description="Thiolase N-terminal" evidence="6">
    <location>
        <begin position="5"/>
        <end position="261"/>
    </location>
</feature>
<keyword evidence="2 5" id="KW-0808">Transferase</keyword>
<name>A0A1F7RYW8_9BACT</name>
<evidence type="ECO:0000256" key="4">
    <source>
        <dbReference type="PIRSR" id="PIRSR000429-1"/>
    </source>
</evidence>
<keyword evidence="3 5" id="KW-0012">Acyltransferase</keyword>
<evidence type="ECO:0000256" key="1">
    <source>
        <dbReference type="ARBA" id="ARBA00010982"/>
    </source>
</evidence>
<feature type="active site" description="Proton acceptor" evidence="4">
    <location>
        <position position="349"/>
    </location>
</feature>
<accession>A0A1F7RYW8</accession>
<reference evidence="8 9" key="1">
    <citation type="journal article" date="2016" name="Nat. Commun.">
        <title>Thousands of microbial genomes shed light on interconnected biogeochemical processes in an aquifer system.</title>
        <authorList>
            <person name="Anantharaman K."/>
            <person name="Brown C.T."/>
            <person name="Hug L.A."/>
            <person name="Sharon I."/>
            <person name="Castelle C.J."/>
            <person name="Probst A.J."/>
            <person name="Thomas B.C."/>
            <person name="Singh A."/>
            <person name="Wilkins M.J."/>
            <person name="Karaoz U."/>
            <person name="Brodie E.L."/>
            <person name="Williams K.H."/>
            <person name="Hubbard S.S."/>
            <person name="Banfield J.F."/>
        </authorList>
    </citation>
    <scope>NUCLEOTIDE SEQUENCE [LARGE SCALE GENOMIC DNA]</scope>
</reference>
<evidence type="ECO:0000259" key="7">
    <source>
        <dbReference type="Pfam" id="PF02803"/>
    </source>
</evidence>
<dbReference type="PANTHER" id="PTHR18919">
    <property type="entry name" value="ACETYL-COA C-ACYLTRANSFERASE"/>
    <property type="match status" value="1"/>
</dbReference>
<dbReference type="Pfam" id="PF02803">
    <property type="entry name" value="Thiolase_C"/>
    <property type="match status" value="1"/>
</dbReference>
<dbReference type="Pfam" id="PF00108">
    <property type="entry name" value="Thiolase_N"/>
    <property type="match status" value="1"/>
</dbReference>
<sequence>MKDPVIVSGVRTAIGNFGGSLKEFSAVDLGIAVTKEALKRAKINPEQIDDVIFGIILSANLGQNAARQISVKSGIPVEVPAIAINQMCGSGLRAVMMAAQEILAGDADIIVAGGVESMTQSPFVLPAVRWGARIGDIKVSDTMIKDGLTCAFSNVHMGITAENIAAKYNISRKEQDEFSCLSQNKAEKAIKDGKFKEEIVPIEIPQKKGDPVIFAQDEFPKFGTTVEQLGRLKPAFKPDGTVTAGNASGINDGAAAVVVMSGRKAKELGLIPLAKIRSYATSGVLPEIMGMGPVVSSKKSLDKAGLKINDMELIELNEAFAAQSLGVLKELKPKSEIVNVNGGAIALGHPIGASGARILVTLIHEMRRRGLNIGLAGLCIGGGMGISMVVEI</sequence>
<dbReference type="InterPro" id="IPR020616">
    <property type="entry name" value="Thiolase_N"/>
</dbReference>
<dbReference type="EMBL" id="MGDE01000107">
    <property type="protein sequence ID" value="OGL46037.1"/>
    <property type="molecule type" value="Genomic_DNA"/>
</dbReference>
<feature type="domain" description="Thiolase C-terminal" evidence="7">
    <location>
        <begin position="272"/>
        <end position="391"/>
    </location>
</feature>
<dbReference type="InterPro" id="IPR020610">
    <property type="entry name" value="Thiolase_AS"/>
</dbReference>
<gene>
    <name evidence="8" type="ORF">A2W05_04210</name>
</gene>
<dbReference type="InterPro" id="IPR020615">
    <property type="entry name" value="Thiolase_acyl_enz_int_AS"/>
</dbReference>
<dbReference type="FunFam" id="3.40.47.10:FF:000010">
    <property type="entry name" value="Acetyl-CoA acetyltransferase (Thiolase)"/>
    <property type="match status" value="1"/>
</dbReference>
<dbReference type="SUPFAM" id="SSF53901">
    <property type="entry name" value="Thiolase-like"/>
    <property type="match status" value="2"/>
</dbReference>
<evidence type="ECO:0000259" key="6">
    <source>
        <dbReference type="Pfam" id="PF00108"/>
    </source>
</evidence>
<comment type="similarity">
    <text evidence="1 5">Belongs to the thiolase-like superfamily. Thiolase family.</text>
</comment>
<dbReference type="GO" id="GO:0003988">
    <property type="term" value="F:acetyl-CoA C-acyltransferase activity"/>
    <property type="evidence" value="ECO:0007669"/>
    <property type="project" value="UniProtKB-ARBA"/>
</dbReference>
<dbReference type="PROSITE" id="PS00737">
    <property type="entry name" value="THIOLASE_2"/>
    <property type="match status" value="1"/>
</dbReference>
<dbReference type="InterPro" id="IPR020613">
    <property type="entry name" value="Thiolase_CS"/>
</dbReference>
<evidence type="ECO:0000313" key="9">
    <source>
        <dbReference type="Proteomes" id="UP000178797"/>
    </source>
</evidence>
<dbReference type="InterPro" id="IPR016039">
    <property type="entry name" value="Thiolase-like"/>
</dbReference>
<proteinExistence type="inferred from homology"/>
<feature type="active site" description="Acyl-thioester intermediate" evidence="4">
    <location>
        <position position="88"/>
    </location>
</feature>
<dbReference type="InterPro" id="IPR002155">
    <property type="entry name" value="Thiolase"/>
</dbReference>
<protein>
    <submittedName>
        <fullName evidence="8">Acetyl-CoA acetyltransferase</fullName>
    </submittedName>
</protein>
<evidence type="ECO:0000256" key="2">
    <source>
        <dbReference type="ARBA" id="ARBA00022679"/>
    </source>
</evidence>
<organism evidence="8 9">
    <name type="scientific">Candidatus Schekmanbacteria bacterium RBG_16_38_10</name>
    <dbReference type="NCBI Taxonomy" id="1817879"/>
    <lineage>
        <taxon>Bacteria</taxon>
        <taxon>Candidatus Schekmaniibacteriota</taxon>
    </lineage>
</organism>